<dbReference type="EMBL" id="JUFX02000018">
    <property type="protein sequence ID" value="KPH88630.1"/>
    <property type="molecule type" value="Genomic_DNA"/>
</dbReference>
<dbReference type="InterPro" id="IPR058163">
    <property type="entry name" value="LysR-type_TF_proteobact-type"/>
</dbReference>
<dbReference type="Pfam" id="PF00126">
    <property type="entry name" value="HTH_1"/>
    <property type="match status" value="1"/>
</dbReference>
<dbReference type="Pfam" id="PF03466">
    <property type="entry name" value="LysR_substrate"/>
    <property type="match status" value="1"/>
</dbReference>
<dbReference type="PANTHER" id="PTHR30537">
    <property type="entry name" value="HTH-TYPE TRANSCRIPTIONAL REGULATOR"/>
    <property type="match status" value="1"/>
</dbReference>
<accession>A0A0C1RPL3</accession>
<dbReference type="OrthoDB" id="9812435at2"/>
<dbReference type="SUPFAM" id="SSF53850">
    <property type="entry name" value="Periplasmic binding protein-like II"/>
    <property type="match status" value="1"/>
</dbReference>
<keyword evidence="2" id="KW-0805">Transcription regulation</keyword>
<dbReference type="CDD" id="cd08476">
    <property type="entry name" value="PBP2_CrgA_like_7"/>
    <property type="match status" value="1"/>
</dbReference>
<evidence type="ECO:0000256" key="1">
    <source>
        <dbReference type="ARBA" id="ARBA00009437"/>
    </source>
</evidence>
<dbReference type="InterPro" id="IPR036390">
    <property type="entry name" value="WH_DNA-bd_sf"/>
</dbReference>
<dbReference type="Proteomes" id="UP000031553">
    <property type="component" value="Unassembled WGS sequence"/>
</dbReference>
<dbReference type="GO" id="GO:0006351">
    <property type="term" value="P:DNA-templated transcription"/>
    <property type="evidence" value="ECO:0007669"/>
    <property type="project" value="TreeGrafter"/>
</dbReference>
<dbReference type="InterPro" id="IPR000847">
    <property type="entry name" value="LysR_HTH_N"/>
</dbReference>
<dbReference type="PANTHER" id="PTHR30537:SF72">
    <property type="entry name" value="LYSR FAMILY TRANSCRIPTIONAL REGULATOR"/>
    <property type="match status" value="1"/>
</dbReference>
<evidence type="ECO:0000313" key="8">
    <source>
        <dbReference type="Proteomes" id="UP000031553"/>
    </source>
</evidence>
<evidence type="ECO:0000256" key="3">
    <source>
        <dbReference type="ARBA" id="ARBA00023125"/>
    </source>
</evidence>
<organism evidence="7 8">
    <name type="scientific">Komagataeibacter intermedius AF2</name>
    <dbReference type="NCBI Taxonomy" id="1458464"/>
    <lineage>
        <taxon>Bacteria</taxon>
        <taxon>Pseudomonadati</taxon>
        <taxon>Pseudomonadota</taxon>
        <taxon>Alphaproteobacteria</taxon>
        <taxon>Acetobacterales</taxon>
        <taxon>Acetobacteraceae</taxon>
        <taxon>Komagataeibacter</taxon>
    </lineage>
</organism>
<evidence type="ECO:0000259" key="5">
    <source>
        <dbReference type="PROSITE" id="PS50931"/>
    </source>
</evidence>
<dbReference type="InterPro" id="IPR036388">
    <property type="entry name" value="WH-like_DNA-bd_sf"/>
</dbReference>
<dbReference type="AlphaFoldDB" id="A0A0C1RPL3"/>
<dbReference type="InterPro" id="IPR005119">
    <property type="entry name" value="LysR_subst-bd"/>
</dbReference>
<dbReference type="SUPFAM" id="SSF46785">
    <property type="entry name" value="Winged helix' DNA-binding domain"/>
    <property type="match status" value="1"/>
</dbReference>
<name>A0A0C1RPL3_9PROT</name>
<dbReference type="PROSITE" id="PS50931">
    <property type="entry name" value="HTH_LYSR"/>
    <property type="match status" value="1"/>
</dbReference>
<evidence type="ECO:0000313" key="6">
    <source>
        <dbReference type="EMBL" id="KPH87201.1"/>
    </source>
</evidence>
<dbReference type="PRINTS" id="PR00039">
    <property type="entry name" value="HTHLYSR"/>
</dbReference>
<dbReference type="EMBL" id="JUFX02000137">
    <property type="protein sequence ID" value="KPH87201.1"/>
    <property type="molecule type" value="Genomic_DNA"/>
</dbReference>
<gene>
    <name evidence="7" type="ORF">GLUCOINTEAF2_0203748</name>
    <name evidence="6" type="ORF">GLUCOINTEAF2_0204162</name>
</gene>
<dbReference type="Gene3D" id="3.40.190.290">
    <property type="match status" value="1"/>
</dbReference>
<evidence type="ECO:0000256" key="4">
    <source>
        <dbReference type="ARBA" id="ARBA00023163"/>
    </source>
</evidence>
<dbReference type="FunFam" id="1.10.10.10:FF:000001">
    <property type="entry name" value="LysR family transcriptional regulator"/>
    <property type="match status" value="1"/>
</dbReference>
<evidence type="ECO:0000313" key="7">
    <source>
        <dbReference type="EMBL" id="KPH88630.1"/>
    </source>
</evidence>
<dbReference type="RefSeq" id="WP_039736501.1">
    <property type="nucleotide sequence ID" value="NZ_JUFX02000018.1"/>
</dbReference>
<reference evidence="7 8" key="1">
    <citation type="submission" date="2015-07" db="EMBL/GenBank/DDBJ databases">
        <title>Draft Genome Sequence of Komagataeibacter intermedius Strain AF2, Isolated from Kombucha Tea.</title>
        <authorList>
            <person name="Santos R.A."/>
            <person name="Berretta A.A."/>
            <person name="Barud H.S."/>
            <person name="Ribeiro S.J."/>
            <person name="Gonzalez-Garcia L.N."/>
            <person name="Zucchi T.D."/>
            <person name="Goldman G.H."/>
            <person name="Riano-Pachon D.M."/>
        </authorList>
    </citation>
    <scope>NUCLEOTIDE SEQUENCE [LARGE SCALE GENOMIC DNA]</scope>
    <source>
        <strain evidence="7 8">AF2</strain>
    </source>
</reference>
<feature type="domain" description="HTH lysR-type" evidence="5">
    <location>
        <begin position="1"/>
        <end position="59"/>
    </location>
</feature>
<dbReference type="GO" id="GO:0003700">
    <property type="term" value="F:DNA-binding transcription factor activity"/>
    <property type="evidence" value="ECO:0007669"/>
    <property type="project" value="InterPro"/>
</dbReference>
<dbReference type="GO" id="GO:0043565">
    <property type="term" value="F:sequence-specific DNA binding"/>
    <property type="evidence" value="ECO:0007669"/>
    <property type="project" value="TreeGrafter"/>
</dbReference>
<proteinExistence type="inferred from homology"/>
<dbReference type="Gene3D" id="1.10.10.10">
    <property type="entry name" value="Winged helix-like DNA-binding domain superfamily/Winged helix DNA-binding domain"/>
    <property type="match status" value="1"/>
</dbReference>
<sequence length="296" mass="32469">MDSLGALPIFIQAAETRSFTAAGQQLGLSASAVGKAIARLEGRLGVRLFHRSTRTITLTQEGHLFLARCRRILGEVAAAEQELADTHATPSGRLRVSLPMVGMLLMPAVNAFIRTYPEIEPDLDFTDRLVDVIGEGFDVVLRTGDAADSRLMTRVVGTFHHRLVASPIYLERHGTPIEPADLVHHVCLRHRYPTTGKLEAWPLRQDRPAGAIEPPATVVASALEPLISMAEAGLGIVSLPDFVLHEHLRTGHLVPVLSDHTAHSGVFRLLWPSSPYLPPKLRVFIDFMTENLFPSK</sequence>
<comment type="caution">
    <text evidence="7">The sequence shown here is derived from an EMBL/GenBank/DDBJ whole genome shotgun (WGS) entry which is preliminary data.</text>
</comment>
<evidence type="ECO:0000256" key="2">
    <source>
        <dbReference type="ARBA" id="ARBA00023015"/>
    </source>
</evidence>
<comment type="similarity">
    <text evidence="1">Belongs to the LysR transcriptional regulatory family.</text>
</comment>
<protein>
    <submittedName>
        <fullName evidence="7">LysR family transcriptional regulator</fullName>
    </submittedName>
</protein>
<keyword evidence="4" id="KW-0804">Transcription</keyword>
<keyword evidence="3" id="KW-0238">DNA-binding</keyword>